<dbReference type="Gene3D" id="1.10.510.10">
    <property type="entry name" value="Transferase(Phosphotransferase) domain 1"/>
    <property type="match status" value="1"/>
</dbReference>
<reference evidence="12 13" key="1">
    <citation type="journal article" date="2009" name="Science">
        <title>Green evolution and dynamic adaptations revealed by genomes of the marine picoeukaryotes Micromonas.</title>
        <authorList>
            <person name="Worden A.Z."/>
            <person name="Lee J.H."/>
            <person name="Mock T."/>
            <person name="Rouze P."/>
            <person name="Simmons M.P."/>
            <person name="Aerts A.L."/>
            <person name="Allen A.E."/>
            <person name="Cuvelier M.L."/>
            <person name="Derelle E."/>
            <person name="Everett M.V."/>
            <person name="Foulon E."/>
            <person name="Grimwood J."/>
            <person name="Gundlach H."/>
            <person name="Henrissat B."/>
            <person name="Napoli C."/>
            <person name="McDonald S.M."/>
            <person name="Parker M.S."/>
            <person name="Rombauts S."/>
            <person name="Salamov A."/>
            <person name="Von Dassow P."/>
            <person name="Badger J.H."/>
            <person name="Coutinho P.M."/>
            <person name="Demir E."/>
            <person name="Dubchak I."/>
            <person name="Gentemann C."/>
            <person name="Eikrem W."/>
            <person name="Gready J.E."/>
            <person name="John U."/>
            <person name="Lanier W."/>
            <person name="Lindquist E.A."/>
            <person name="Lucas S."/>
            <person name="Mayer K.F."/>
            <person name="Moreau H."/>
            <person name="Not F."/>
            <person name="Otillar R."/>
            <person name="Panaud O."/>
            <person name="Pangilinan J."/>
            <person name="Paulsen I."/>
            <person name="Piegu B."/>
            <person name="Poliakov A."/>
            <person name="Robbens S."/>
            <person name="Schmutz J."/>
            <person name="Toulza E."/>
            <person name="Wyss T."/>
            <person name="Zelensky A."/>
            <person name="Zhou K."/>
            <person name="Armbrust E.V."/>
            <person name="Bhattacharya D."/>
            <person name="Goodenough U.W."/>
            <person name="Van de Peer Y."/>
            <person name="Grigoriev I.V."/>
        </authorList>
    </citation>
    <scope>NUCLEOTIDE SEQUENCE [LARGE SCALE GENOMIC DNA]</scope>
    <source>
        <strain evidence="12 13">CCMP1545</strain>
    </source>
</reference>
<gene>
    <name evidence="12" type="ORF">MICPUCDRAFT_1886</name>
</gene>
<dbReference type="GO" id="GO:0005737">
    <property type="term" value="C:cytoplasm"/>
    <property type="evidence" value="ECO:0007669"/>
    <property type="project" value="TreeGrafter"/>
</dbReference>
<dbReference type="PROSITE" id="PS00108">
    <property type="entry name" value="PROTEIN_KINASE_ST"/>
    <property type="match status" value="1"/>
</dbReference>
<evidence type="ECO:0000256" key="10">
    <source>
        <dbReference type="ARBA" id="ARBA00051680"/>
    </source>
</evidence>
<dbReference type="OrthoDB" id="9332038at2759"/>
<dbReference type="eggNOG" id="KOG0667">
    <property type="taxonomic scope" value="Eukaryota"/>
</dbReference>
<dbReference type="GO" id="GO:0005856">
    <property type="term" value="C:cytoskeleton"/>
    <property type="evidence" value="ECO:0007669"/>
    <property type="project" value="TreeGrafter"/>
</dbReference>
<dbReference type="GO" id="GO:0005524">
    <property type="term" value="F:ATP binding"/>
    <property type="evidence" value="ECO:0007669"/>
    <property type="project" value="UniProtKB-KW"/>
</dbReference>
<evidence type="ECO:0000313" key="12">
    <source>
        <dbReference type="EMBL" id="EEH59029.1"/>
    </source>
</evidence>
<comment type="catalytic activity">
    <reaction evidence="10">
        <text>L-tyrosyl-[protein] + ATP = O-phospho-L-tyrosyl-[protein] + ADP + H(+)</text>
        <dbReference type="Rhea" id="RHEA:10596"/>
        <dbReference type="Rhea" id="RHEA-COMP:10136"/>
        <dbReference type="Rhea" id="RHEA-COMP:20101"/>
        <dbReference type="ChEBI" id="CHEBI:15378"/>
        <dbReference type="ChEBI" id="CHEBI:30616"/>
        <dbReference type="ChEBI" id="CHEBI:46858"/>
        <dbReference type="ChEBI" id="CHEBI:61978"/>
        <dbReference type="ChEBI" id="CHEBI:456216"/>
        <dbReference type="EC" id="2.7.12.1"/>
    </reaction>
</comment>
<organism evidence="13">
    <name type="scientific">Micromonas pusilla (strain CCMP1545)</name>
    <name type="common">Picoplanktonic green alga</name>
    <dbReference type="NCBI Taxonomy" id="564608"/>
    <lineage>
        <taxon>Eukaryota</taxon>
        <taxon>Viridiplantae</taxon>
        <taxon>Chlorophyta</taxon>
        <taxon>Mamiellophyceae</taxon>
        <taxon>Mamiellales</taxon>
        <taxon>Mamiellaceae</taxon>
        <taxon>Micromonas</taxon>
    </lineage>
</organism>
<dbReference type="Gene3D" id="3.30.10.30">
    <property type="entry name" value="DYRK"/>
    <property type="match status" value="1"/>
</dbReference>
<dbReference type="Proteomes" id="UP000001876">
    <property type="component" value="Unassembled WGS sequence"/>
</dbReference>
<dbReference type="Gene3D" id="3.30.200.20">
    <property type="entry name" value="Phosphorylase Kinase, domain 1"/>
    <property type="match status" value="1"/>
</dbReference>
<comment type="catalytic activity">
    <reaction evidence="9">
        <text>L-threonyl-[protein] + ATP = O-phospho-L-threonyl-[protein] + ADP + H(+)</text>
        <dbReference type="Rhea" id="RHEA:46608"/>
        <dbReference type="Rhea" id="RHEA-COMP:11060"/>
        <dbReference type="Rhea" id="RHEA-COMP:11605"/>
        <dbReference type="ChEBI" id="CHEBI:15378"/>
        <dbReference type="ChEBI" id="CHEBI:30013"/>
        <dbReference type="ChEBI" id="CHEBI:30616"/>
        <dbReference type="ChEBI" id="CHEBI:61977"/>
        <dbReference type="ChEBI" id="CHEBI:456216"/>
        <dbReference type="EC" id="2.7.12.1"/>
    </reaction>
</comment>
<dbReference type="PROSITE" id="PS50011">
    <property type="entry name" value="PROTEIN_KINASE_DOM"/>
    <property type="match status" value="1"/>
</dbReference>
<dbReference type="SUPFAM" id="SSF56112">
    <property type="entry name" value="Protein kinase-like (PK-like)"/>
    <property type="match status" value="1"/>
</dbReference>
<dbReference type="CDD" id="cd14210">
    <property type="entry name" value="PKc_DYRK"/>
    <property type="match status" value="1"/>
</dbReference>
<comment type="similarity">
    <text evidence="1">Belongs to the protein kinase superfamily. CMGC Ser/Thr protein kinase family. MNB/DYRK subfamily.</text>
</comment>
<dbReference type="Pfam" id="PF00069">
    <property type="entry name" value="Pkinase"/>
    <property type="match status" value="1"/>
</dbReference>
<evidence type="ECO:0000256" key="7">
    <source>
        <dbReference type="ARBA" id="ARBA00022840"/>
    </source>
</evidence>
<evidence type="ECO:0000256" key="1">
    <source>
        <dbReference type="ARBA" id="ARBA00008867"/>
    </source>
</evidence>
<dbReference type="SMART" id="SM00220">
    <property type="entry name" value="S_TKc"/>
    <property type="match status" value="1"/>
</dbReference>
<dbReference type="OMA" id="HTVGGNK"/>
<feature type="non-terminal residue" evidence="12">
    <location>
        <position position="377"/>
    </location>
</feature>
<keyword evidence="5" id="KW-0547">Nucleotide-binding</keyword>
<dbReference type="FunFam" id="1.10.510.10:FF:000112">
    <property type="entry name" value="Putative dual specificity tyrosine-phosphorylation-regulated kinase 2"/>
    <property type="match status" value="1"/>
</dbReference>
<dbReference type="AlphaFoldDB" id="C1MMD5"/>
<evidence type="ECO:0000256" key="5">
    <source>
        <dbReference type="ARBA" id="ARBA00022741"/>
    </source>
</evidence>
<dbReference type="InterPro" id="IPR050494">
    <property type="entry name" value="Ser_Thr_dual-spec_kinase"/>
</dbReference>
<protein>
    <recommendedName>
        <fullName evidence="2">dual-specificity kinase</fullName>
        <ecNumber evidence="2">2.7.12.1</ecNumber>
    </recommendedName>
</protein>
<dbReference type="KEGG" id="mpp:MICPUCDRAFT_1886"/>
<dbReference type="InterPro" id="IPR011009">
    <property type="entry name" value="Kinase-like_dom_sf"/>
</dbReference>
<keyword evidence="3" id="KW-0723">Serine/threonine-protein kinase</keyword>
<keyword evidence="13" id="KW-1185">Reference proteome</keyword>
<proteinExistence type="inferred from homology"/>
<dbReference type="PANTHER" id="PTHR24058">
    <property type="entry name" value="DUAL SPECIFICITY PROTEIN KINASE"/>
    <property type="match status" value="1"/>
</dbReference>
<keyword evidence="4" id="KW-0808">Transferase</keyword>
<dbReference type="InterPro" id="IPR008271">
    <property type="entry name" value="Ser/Thr_kinase_AS"/>
</dbReference>
<accession>C1MMD5</accession>
<dbReference type="GO" id="GO:0004712">
    <property type="term" value="F:protein serine/threonine/tyrosine kinase activity"/>
    <property type="evidence" value="ECO:0007669"/>
    <property type="project" value="UniProtKB-EC"/>
</dbReference>
<dbReference type="PANTHER" id="PTHR24058:SF22">
    <property type="entry name" value="DUAL SPECIFICITY TYROSINE-PHOSPHORYLATION-REGULATED KINASE 4"/>
    <property type="match status" value="1"/>
</dbReference>
<feature type="domain" description="Protein kinase" evidence="11">
    <location>
        <begin position="74"/>
        <end position="372"/>
    </location>
</feature>
<evidence type="ECO:0000256" key="9">
    <source>
        <dbReference type="ARBA" id="ARBA00049308"/>
    </source>
</evidence>
<evidence type="ECO:0000256" key="3">
    <source>
        <dbReference type="ARBA" id="ARBA00022527"/>
    </source>
</evidence>
<feature type="non-terminal residue" evidence="12">
    <location>
        <position position="1"/>
    </location>
</feature>
<comment type="catalytic activity">
    <reaction evidence="8">
        <text>L-seryl-[protein] + ATP = O-phospho-L-seryl-[protein] + ADP + H(+)</text>
        <dbReference type="Rhea" id="RHEA:17989"/>
        <dbReference type="Rhea" id="RHEA-COMP:9863"/>
        <dbReference type="Rhea" id="RHEA-COMP:11604"/>
        <dbReference type="ChEBI" id="CHEBI:15378"/>
        <dbReference type="ChEBI" id="CHEBI:29999"/>
        <dbReference type="ChEBI" id="CHEBI:30616"/>
        <dbReference type="ChEBI" id="CHEBI:83421"/>
        <dbReference type="ChEBI" id="CHEBI:456216"/>
        <dbReference type="EC" id="2.7.12.1"/>
    </reaction>
</comment>
<evidence type="ECO:0000256" key="4">
    <source>
        <dbReference type="ARBA" id="ARBA00022679"/>
    </source>
</evidence>
<evidence type="ECO:0000256" key="8">
    <source>
        <dbReference type="ARBA" id="ARBA00049003"/>
    </source>
</evidence>
<dbReference type="InterPro" id="IPR000719">
    <property type="entry name" value="Prot_kinase_dom"/>
</dbReference>
<dbReference type="EMBL" id="GG663737">
    <property type="protein sequence ID" value="EEH59029.1"/>
    <property type="molecule type" value="Genomic_DNA"/>
</dbReference>
<evidence type="ECO:0000259" key="11">
    <source>
        <dbReference type="PROSITE" id="PS50011"/>
    </source>
</evidence>
<dbReference type="EC" id="2.7.12.1" evidence="2"/>
<dbReference type="RefSeq" id="XP_003057384.1">
    <property type="nucleotide sequence ID" value="XM_003057338.1"/>
</dbReference>
<dbReference type="STRING" id="564608.C1MMD5"/>
<evidence type="ECO:0000313" key="13">
    <source>
        <dbReference type="Proteomes" id="UP000001876"/>
    </source>
</evidence>
<name>C1MMD5_MICPC</name>
<sequence>PMTPSTVLRNHASDLSEYELGEVGEFPQVWYSGASAGVGKKIRGSRERGPDNHGYDDDRDDLIIVPHDHLAYRYEIIQIVGKGSFGQVMRCFDHKTKTMKAVKVIRNKKRFHSQALVEVKILEHLRHNTQERDEDTNIVHMHEYFYFREHLCISFELLSINLYEFIKNNNFQGLSLGLVRRFASQLLTSLKFLRKQNVIHCDLKPENILLKQPNKSTVKVIDFGSSCFENERVYTYIQSRFYRSPEVILGMPYDVGIDMWSLGCILAELYTGYPLFPGENEMEQLACIMEARGPPPPKMLETATRKTIFFDADGRAREVKVTRGKRRVPGSKDLAGILRCADKGFVDFIDMCLRWDIGERQSPEQALAHEWITRGTA</sequence>
<dbReference type="InterPro" id="IPR042521">
    <property type="entry name" value="DYRK"/>
</dbReference>
<dbReference type="GO" id="GO:0004674">
    <property type="term" value="F:protein serine/threonine kinase activity"/>
    <property type="evidence" value="ECO:0007669"/>
    <property type="project" value="UniProtKB-KW"/>
</dbReference>
<evidence type="ECO:0000256" key="6">
    <source>
        <dbReference type="ARBA" id="ARBA00022777"/>
    </source>
</evidence>
<keyword evidence="7" id="KW-0067">ATP-binding</keyword>
<evidence type="ECO:0000256" key="2">
    <source>
        <dbReference type="ARBA" id="ARBA00013203"/>
    </source>
</evidence>
<keyword evidence="6" id="KW-0418">Kinase</keyword>
<dbReference type="GeneID" id="9682823"/>